<dbReference type="EMBL" id="JAGIZQ010000003">
    <property type="protein sequence ID" value="KAH6636479.1"/>
    <property type="molecule type" value="Genomic_DNA"/>
</dbReference>
<gene>
    <name evidence="1" type="ORF">F5144DRAFT_591630</name>
</gene>
<comment type="caution">
    <text evidence="1">The sequence shown here is derived from an EMBL/GenBank/DDBJ whole genome shotgun (WGS) entry which is preliminary data.</text>
</comment>
<name>A0ACB7PDU3_9PEZI</name>
<dbReference type="Proteomes" id="UP000724584">
    <property type="component" value="Unassembled WGS sequence"/>
</dbReference>
<protein>
    <submittedName>
        <fullName evidence="1">Uncharacterized protein</fullName>
    </submittedName>
</protein>
<evidence type="ECO:0000313" key="2">
    <source>
        <dbReference type="Proteomes" id="UP000724584"/>
    </source>
</evidence>
<sequence>MQVSGDSGGVPETRNTQITNKMLFATALAALVATASAAKDERTFAVLRHYGKGPLTTCRADPIVSPGKASAHVHTVMGASNFGLNVTGEQLRESKCTTALPKADLSAYWFPTLYFKDPATGLLEPVKMDYMNVYYFFDPTNDDVKAFPLGLQIVSGNAMLRTAPADTGDLNTDPSRGPVQPVQITCPRSNFDVPTWPSGSDGSKAGIGSTSDKGAGIGFPFQDCDGYASPMRVDVHFPSCYNPSAGLTNHQNNMQFPSDAGGGKQDCPKGWIHVPHMFFETYWKTHDLLPRFKDMVGKASPFVFANGDTTGFSAHGDFISGWDEEELQHIIDTCNTGHAGIHTCPGLKYGANDPSGSCNIECPVDEVVDGTLEKLPGNNPLAGWSLGGGDLPAPLPIPVPLPSAAPSPDPKPQPGTGGSSSSSSSSSSKQPPVQKPSSAAATPPPPPVPTTLIPVPAPTLQPAPSAVINDVSGQDEPEQDEPEKEEPTKDEPAPTPAPTPAPIHTKTIYDTVTVWQTKTVYVDDAEDLPEPTQAAQQSSGDAPADIAGFKYVGCYKDTSARALRGEVLPKIGDASNTACVDYCSAKGFAVAGTEYGGECFCGNSLNPLEKLDDAKCATPCKGDANQTCGGDWALTLYAKGGELPGSGAAALRKRHASRHYLQHARLPSRRHRR</sequence>
<keyword evidence="2" id="KW-1185">Reference proteome</keyword>
<accession>A0ACB7PDU3</accession>
<reference evidence="1 2" key="1">
    <citation type="journal article" date="2021" name="Nat. Commun.">
        <title>Genetic determinants of endophytism in the Arabidopsis root mycobiome.</title>
        <authorList>
            <person name="Mesny F."/>
            <person name="Miyauchi S."/>
            <person name="Thiergart T."/>
            <person name="Pickel B."/>
            <person name="Atanasova L."/>
            <person name="Karlsson M."/>
            <person name="Huettel B."/>
            <person name="Barry K.W."/>
            <person name="Haridas S."/>
            <person name="Chen C."/>
            <person name="Bauer D."/>
            <person name="Andreopoulos W."/>
            <person name="Pangilinan J."/>
            <person name="LaButti K."/>
            <person name="Riley R."/>
            <person name="Lipzen A."/>
            <person name="Clum A."/>
            <person name="Drula E."/>
            <person name="Henrissat B."/>
            <person name="Kohler A."/>
            <person name="Grigoriev I.V."/>
            <person name="Martin F.M."/>
            <person name="Hacquard S."/>
        </authorList>
    </citation>
    <scope>NUCLEOTIDE SEQUENCE [LARGE SCALE GENOMIC DNA]</scope>
    <source>
        <strain evidence="1 2">MPI-SDFR-AT-0079</strain>
    </source>
</reference>
<evidence type="ECO:0000313" key="1">
    <source>
        <dbReference type="EMBL" id="KAH6636479.1"/>
    </source>
</evidence>
<proteinExistence type="predicted"/>
<organism evidence="1 2">
    <name type="scientific">Chaetomium tenue</name>
    <dbReference type="NCBI Taxonomy" id="1854479"/>
    <lineage>
        <taxon>Eukaryota</taxon>
        <taxon>Fungi</taxon>
        <taxon>Dikarya</taxon>
        <taxon>Ascomycota</taxon>
        <taxon>Pezizomycotina</taxon>
        <taxon>Sordariomycetes</taxon>
        <taxon>Sordariomycetidae</taxon>
        <taxon>Sordariales</taxon>
        <taxon>Chaetomiaceae</taxon>
        <taxon>Chaetomium</taxon>
    </lineage>
</organism>